<keyword evidence="2" id="KW-0732">Signal</keyword>
<dbReference type="PROSITE" id="PS00018">
    <property type="entry name" value="EF_HAND_1"/>
    <property type="match status" value="1"/>
</dbReference>
<keyword evidence="1" id="KW-0106">Calcium</keyword>
<organism evidence="4">
    <name type="scientific">Patelloida mimula</name>
    <dbReference type="NCBI Taxonomy" id="351188"/>
    <lineage>
        <taxon>Eukaryota</taxon>
        <taxon>Metazoa</taxon>
        <taxon>Spiralia</taxon>
        <taxon>Lophotrochozoa</taxon>
        <taxon>Mollusca</taxon>
        <taxon>Gastropoda</taxon>
        <taxon>Patellogastropoda</taxon>
        <taxon>Lottioidea</taxon>
        <taxon>Lottiidae</taxon>
        <taxon>Patelloida</taxon>
    </lineage>
</organism>
<sequence length="126" mass="14138">MKFAALLLIFGMVVLMGQEAQSWSWFRRKVVPVLRVIPIVRRTSNTVTAIRRLWGKRSTADEEGSFEEKFNAAADDGVISVDEMKSVFGLDGSDLTEFISTFDMNGDGKVEIIEYEIVLTLNGEDN</sequence>
<accession>A0A8U0AWG3</accession>
<protein>
    <submittedName>
        <fullName evidence="4">Calcium-binding domain containing protein 2-like protein</fullName>
    </submittedName>
</protein>
<dbReference type="InterPro" id="IPR011992">
    <property type="entry name" value="EF-hand-dom_pair"/>
</dbReference>
<dbReference type="InterPro" id="IPR002048">
    <property type="entry name" value="EF_hand_dom"/>
</dbReference>
<feature type="chain" id="PRO_5035929212" evidence="2">
    <location>
        <begin position="23"/>
        <end position="126"/>
    </location>
</feature>
<evidence type="ECO:0000313" key="4">
    <source>
        <dbReference type="EMBL" id="UPN66621.1"/>
    </source>
</evidence>
<evidence type="ECO:0000256" key="2">
    <source>
        <dbReference type="SAM" id="SignalP"/>
    </source>
</evidence>
<name>A0A8U0AWG3_9GAST</name>
<evidence type="ECO:0000259" key="3">
    <source>
        <dbReference type="PROSITE" id="PS50222"/>
    </source>
</evidence>
<dbReference type="PROSITE" id="PS50222">
    <property type="entry name" value="EF_HAND_2"/>
    <property type="match status" value="1"/>
</dbReference>
<feature type="domain" description="EF-hand" evidence="3">
    <location>
        <begin position="90"/>
        <end position="125"/>
    </location>
</feature>
<feature type="signal peptide" evidence="2">
    <location>
        <begin position="1"/>
        <end position="22"/>
    </location>
</feature>
<proteinExistence type="evidence at transcript level"/>
<dbReference type="EMBL" id="MW349956">
    <property type="protein sequence ID" value="UPN66621.1"/>
    <property type="molecule type" value="mRNA"/>
</dbReference>
<dbReference type="Gene3D" id="1.10.238.10">
    <property type="entry name" value="EF-hand"/>
    <property type="match status" value="1"/>
</dbReference>
<evidence type="ECO:0000256" key="1">
    <source>
        <dbReference type="ARBA" id="ARBA00022837"/>
    </source>
</evidence>
<dbReference type="AlphaFoldDB" id="A0A8U0AWG3"/>
<dbReference type="GO" id="GO:0005509">
    <property type="term" value="F:calcium ion binding"/>
    <property type="evidence" value="ECO:0007669"/>
    <property type="project" value="InterPro"/>
</dbReference>
<dbReference type="InterPro" id="IPR018247">
    <property type="entry name" value="EF_Hand_1_Ca_BS"/>
</dbReference>
<dbReference type="SUPFAM" id="SSF47473">
    <property type="entry name" value="EF-hand"/>
    <property type="match status" value="1"/>
</dbReference>
<reference evidence="4" key="1">
    <citation type="submission" date="2020-12" db="EMBL/GenBank/DDBJ databases">
        <title>The potential for using the shell proteome in gastropod systematics, assessed in patellogastropod limpets.</title>
        <authorList>
            <person name="Colgan D.J."/>
        </authorList>
    </citation>
    <scope>NUCLEOTIDE SEQUENCE</scope>
    <source>
        <strain evidence="4">Pm7264</strain>
    </source>
</reference>